<feature type="transmembrane region" description="Helical" evidence="6">
    <location>
        <begin position="375"/>
        <end position="397"/>
    </location>
</feature>
<dbReference type="InterPro" id="IPR020846">
    <property type="entry name" value="MFS_dom"/>
</dbReference>
<feature type="transmembrane region" description="Helical" evidence="6">
    <location>
        <begin position="20"/>
        <end position="42"/>
    </location>
</feature>
<protein>
    <submittedName>
        <fullName evidence="8">MFS transporter</fullName>
    </submittedName>
</protein>
<name>A0ABT3PKJ2_9BACT</name>
<proteinExistence type="predicted"/>
<feature type="transmembrane region" description="Helical" evidence="6">
    <location>
        <begin position="312"/>
        <end position="329"/>
    </location>
</feature>
<comment type="caution">
    <text evidence="8">The sequence shown here is derived from an EMBL/GenBank/DDBJ whole genome shotgun (WGS) entry which is preliminary data.</text>
</comment>
<dbReference type="RefSeq" id="WP_265765153.1">
    <property type="nucleotide sequence ID" value="NZ_JAGGJA010000003.1"/>
</dbReference>
<keyword evidence="2" id="KW-1003">Cell membrane</keyword>
<comment type="subcellular location">
    <subcellularLocation>
        <location evidence="1">Cell membrane</location>
        <topology evidence="1">Multi-pass membrane protein</topology>
    </subcellularLocation>
</comment>
<evidence type="ECO:0000313" key="9">
    <source>
        <dbReference type="Proteomes" id="UP001207918"/>
    </source>
</evidence>
<dbReference type="InterPro" id="IPR036259">
    <property type="entry name" value="MFS_trans_sf"/>
</dbReference>
<feature type="transmembrane region" description="Helical" evidence="6">
    <location>
        <begin position="288"/>
        <end position="306"/>
    </location>
</feature>
<feature type="transmembrane region" description="Helical" evidence="6">
    <location>
        <begin position="223"/>
        <end position="245"/>
    </location>
</feature>
<dbReference type="EMBL" id="JAGGJA010000003">
    <property type="protein sequence ID" value="MCW9706447.1"/>
    <property type="molecule type" value="Genomic_DNA"/>
</dbReference>
<dbReference type="InterPro" id="IPR050189">
    <property type="entry name" value="MFS_Efflux_Transporters"/>
</dbReference>
<feature type="transmembrane region" description="Helical" evidence="6">
    <location>
        <begin position="85"/>
        <end position="112"/>
    </location>
</feature>
<evidence type="ECO:0000256" key="2">
    <source>
        <dbReference type="ARBA" id="ARBA00022475"/>
    </source>
</evidence>
<reference evidence="8 9" key="1">
    <citation type="submission" date="2021-03" db="EMBL/GenBank/DDBJ databases">
        <title>Aliifodinibius sp. nov., a new bacterium isolated from saline soil.</title>
        <authorList>
            <person name="Galisteo C."/>
            <person name="De La Haba R."/>
            <person name="Sanchez-Porro C."/>
            <person name="Ventosa A."/>
        </authorList>
    </citation>
    <scope>NUCLEOTIDE SEQUENCE [LARGE SCALE GENOMIC DNA]</scope>
    <source>
        <strain evidence="8 9">1BSP15-2V2</strain>
    </source>
</reference>
<evidence type="ECO:0000256" key="4">
    <source>
        <dbReference type="ARBA" id="ARBA00022989"/>
    </source>
</evidence>
<dbReference type="Pfam" id="PF07690">
    <property type="entry name" value="MFS_1"/>
    <property type="match status" value="2"/>
</dbReference>
<evidence type="ECO:0000256" key="6">
    <source>
        <dbReference type="SAM" id="Phobius"/>
    </source>
</evidence>
<accession>A0ABT3PKJ2</accession>
<dbReference type="PANTHER" id="PTHR43124:SF3">
    <property type="entry name" value="CHLORAMPHENICOL EFFLUX PUMP RV0191"/>
    <property type="match status" value="1"/>
</dbReference>
<organism evidence="8 9">
    <name type="scientific">Fodinibius salsisoli</name>
    <dbReference type="NCBI Taxonomy" id="2820877"/>
    <lineage>
        <taxon>Bacteria</taxon>
        <taxon>Pseudomonadati</taxon>
        <taxon>Balneolota</taxon>
        <taxon>Balneolia</taxon>
        <taxon>Balneolales</taxon>
        <taxon>Balneolaceae</taxon>
        <taxon>Fodinibius</taxon>
    </lineage>
</organism>
<feature type="domain" description="Major facilitator superfamily (MFS) profile" evidence="7">
    <location>
        <begin position="14"/>
        <end position="402"/>
    </location>
</feature>
<keyword evidence="5 6" id="KW-0472">Membrane</keyword>
<dbReference type="Gene3D" id="1.20.1250.20">
    <property type="entry name" value="MFS general substrate transporter like domains"/>
    <property type="match status" value="1"/>
</dbReference>
<feature type="transmembrane region" description="Helical" evidence="6">
    <location>
        <begin position="349"/>
        <end position="369"/>
    </location>
</feature>
<keyword evidence="3 6" id="KW-0812">Transmembrane</keyword>
<evidence type="ECO:0000256" key="3">
    <source>
        <dbReference type="ARBA" id="ARBA00022692"/>
    </source>
</evidence>
<dbReference type="PANTHER" id="PTHR43124">
    <property type="entry name" value="PURINE EFFLUX PUMP PBUE"/>
    <property type="match status" value="1"/>
</dbReference>
<evidence type="ECO:0000256" key="1">
    <source>
        <dbReference type="ARBA" id="ARBA00004651"/>
    </source>
</evidence>
<keyword evidence="4 6" id="KW-1133">Transmembrane helix</keyword>
<dbReference type="PROSITE" id="PS50850">
    <property type="entry name" value="MFS"/>
    <property type="match status" value="1"/>
</dbReference>
<feature type="transmembrane region" description="Helical" evidence="6">
    <location>
        <begin position="171"/>
        <end position="191"/>
    </location>
</feature>
<feature type="transmembrane region" description="Helical" evidence="6">
    <location>
        <begin position="145"/>
        <end position="165"/>
    </location>
</feature>
<evidence type="ECO:0000259" key="7">
    <source>
        <dbReference type="PROSITE" id="PS50850"/>
    </source>
</evidence>
<feature type="transmembrane region" description="Helical" evidence="6">
    <location>
        <begin position="251"/>
        <end position="276"/>
    </location>
</feature>
<keyword evidence="9" id="KW-1185">Reference proteome</keyword>
<dbReference type="Proteomes" id="UP001207918">
    <property type="component" value="Unassembled WGS sequence"/>
</dbReference>
<evidence type="ECO:0000313" key="8">
    <source>
        <dbReference type="EMBL" id="MCW9706447.1"/>
    </source>
</evidence>
<sequence length="403" mass="44350">MRNYLQFVLKERRLLSFGLTFTFFSSFGQTFLISLFVPFFLATFNLSNASFGSLYSLATLSSALSLPFIGKWIDHLPLKRFSLMVAMGLMLAAFTVSVSWHIAVLFIGLLLLRLSGQGLSGHTAQTAMAKFFKFQRGKALSIANLGYPIGEAILPLIITALIPILSWRGAWGSISLTIGILLIPFVLSILSGETADKTTPKALDDNEDSSPGNYSMVLKDKRFYLLLPAVLLPPFWVTGLFLYQVNIAEKLGWSATLIASAFVAHAIARIISSLFVGPAIDRFSARQLFPYHLIPIGLGFLAAYFHPGWWSAFAYMFLMGMTMGISSNLKSALWAEMYGEDSVGTVRSLFASIMVFSTALSPFLMGWLIDHQVPITSILLCAITTVVVATGLATLAFRKELWK</sequence>
<dbReference type="InterPro" id="IPR011701">
    <property type="entry name" value="MFS"/>
</dbReference>
<evidence type="ECO:0000256" key="5">
    <source>
        <dbReference type="ARBA" id="ARBA00023136"/>
    </source>
</evidence>
<gene>
    <name evidence="8" type="ORF">J6I44_06255</name>
</gene>
<dbReference type="SUPFAM" id="SSF103473">
    <property type="entry name" value="MFS general substrate transporter"/>
    <property type="match status" value="1"/>
</dbReference>